<protein>
    <submittedName>
        <fullName evidence="2">Uncharacterized protein</fullName>
    </submittedName>
</protein>
<gene>
    <name evidence="2" type="primary">Contig5829.g6248</name>
    <name evidence="2" type="ORF">STYLEM_11405</name>
</gene>
<evidence type="ECO:0000256" key="1">
    <source>
        <dbReference type="SAM" id="MobiDB-lite"/>
    </source>
</evidence>
<feature type="region of interest" description="Disordered" evidence="1">
    <location>
        <begin position="177"/>
        <end position="237"/>
    </location>
</feature>
<feature type="compositionally biased region" description="Polar residues" evidence="1">
    <location>
        <begin position="97"/>
        <end position="116"/>
    </location>
</feature>
<dbReference type="AlphaFoldDB" id="A0A078AN83"/>
<feature type="compositionally biased region" description="Polar residues" evidence="1">
    <location>
        <begin position="25"/>
        <end position="65"/>
    </location>
</feature>
<accession>A0A078AN83</accession>
<dbReference type="EMBL" id="CCKQ01010861">
    <property type="protein sequence ID" value="CDW82373.1"/>
    <property type="molecule type" value="Genomic_DNA"/>
</dbReference>
<feature type="compositionally biased region" description="Acidic residues" evidence="1">
    <location>
        <begin position="294"/>
        <end position="304"/>
    </location>
</feature>
<evidence type="ECO:0000313" key="3">
    <source>
        <dbReference type="Proteomes" id="UP000039865"/>
    </source>
</evidence>
<dbReference type="InParanoid" id="A0A078AN83"/>
<feature type="compositionally biased region" description="Basic and acidic residues" evidence="1">
    <location>
        <begin position="209"/>
        <end position="232"/>
    </location>
</feature>
<evidence type="ECO:0000313" key="2">
    <source>
        <dbReference type="EMBL" id="CDW82373.1"/>
    </source>
</evidence>
<name>A0A078AN83_STYLE</name>
<organism evidence="2 3">
    <name type="scientific">Stylonychia lemnae</name>
    <name type="common">Ciliate</name>
    <dbReference type="NCBI Taxonomy" id="5949"/>
    <lineage>
        <taxon>Eukaryota</taxon>
        <taxon>Sar</taxon>
        <taxon>Alveolata</taxon>
        <taxon>Ciliophora</taxon>
        <taxon>Intramacronucleata</taxon>
        <taxon>Spirotrichea</taxon>
        <taxon>Stichotrichia</taxon>
        <taxon>Sporadotrichida</taxon>
        <taxon>Oxytrichidae</taxon>
        <taxon>Stylonychinae</taxon>
        <taxon>Stylonychia</taxon>
    </lineage>
</organism>
<reference evidence="2 3" key="1">
    <citation type="submission" date="2014-06" db="EMBL/GenBank/DDBJ databases">
        <authorList>
            <person name="Swart Estienne"/>
        </authorList>
    </citation>
    <scope>NUCLEOTIDE SEQUENCE [LARGE SCALE GENOMIC DNA]</scope>
    <source>
        <strain evidence="2 3">130c</strain>
    </source>
</reference>
<feature type="region of interest" description="Disordered" evidence="1">
    <location>
        <begin position="284"/>
        <end position="330"/>
    </location>
</feature>
<feature type="region of interest" description="Disordered" evidence="1">
    <location>
        <begin position="1"/>
        <end position="138"/>
    </location>
</feature>
<dbReference type="Proteomes" id="UP000039865">
    <property type="component" value="Unassembled WGS sequence"/>
</dbReference>
<feature type="compositionally biased region" description="Low complexity" evidence="1">
    <location>
        <begin position="1"/>
        <end position="19"/>
    </location>
</feature>
<feature type="compositionally biased region" description="Low complexity" evidence="1">
    <location>
        <begin position="124"/>
        <end position="135"/>
    </location>
</feature>
<feature type="compositionally biased region" description="Low complexity" evidence="1">
    <location>
        <begin position="75"/>
        <end position="85"/>
    </location>
</feature>
<keyword evidence="3" id="KW-1185">Reference proteome</keyword>
<feature type="compositionally biased region" description="Basic and acidic residues" evidence="1">
    <location>
        <begin position="305"/>
        <end position="325"/>
    </location>
</feature>
<dbReference type="OrthoDB" id="426718at2759"/>
<feature type="compositionally biased region" description="Basic and acidic residues" evidence="1">
    <location>
        <begin position="177"/>
        <end position="195"/>
    </location>
</feature>
<proteinExistence type="predicted"/>
<sequence>MSQNSGTTKKTTGSQVSSSSGGGNPSQEGKNPTNSVSSSLNSIQLQTASQNSAKGGNLNLASNQLGKRRVRGEQQHSQIQSSPPITTIRDTDRESGNEQQQIYSDPSQVEGQTQITSFFGGGQNQTSQQQTINSNKKQYMFKAKRHPKSLMKEGVSTLRYVEGKETIFQIIMPWRQEKEDEEKKKERKAKKESELKQQSMMKWINHKQAPKDKQAREITKEEEKYQEQKVGNEEDDNDMSKISKVFKVKEVQNTRFADFCKECQAILINPKWKVSTEYLEEASQSQKAKGTTEDQSDSDSDSDLEGSKGKKDPKSGKKKSQDSNKKAKKKQFKAFQGITMTEFSKLIFPKSMMQDGILFIWVEKEYIMDVCKFLEGQDFYYVENMCYIMLDENMKEEVEKTRLQDATPAFVRQDYTYFKKSKKTLLMFRRLSNDVGNKLELRHQRTGDVVFDWQNPINPFSKPQYYTYKLIETLLPKAMVDLKKQPNLRMVELWAEDDIPRKGWVKFIGLNQ</sequence>